<evidence type="ECO:0000256" key="3">
    <source>
        <dbReference type="ARBA" id="ARBA00021907"/>
    </source>
</evidence>
<evidence type="ECO:0000256" key="6">
    <source>
        <dbReference type="ARBA" id="ARBA00022692"/>
    </source>
</evidence>
<dbReference type="InterPro" id="IPR004513">
    <property type="entry name" value="FtsX"/>
</dbReference>
<evidence type="ECO:0000256" key="8">
    <source>
        <dbReference type="ARBA" id="ARBA00023136"/>
    </source>
</evidence>
<feature type="domain" description="FtsX extracellular" evidence="12">
    <location>
        <begin position="57"/>
        <end position="152"/>
    </location>
</feature>
<evidence type="ECO:0000256" key="10">
    <source>
        <dbReference type="SAM" id="Phobius"/>
    </source>
</evidence>
<dbReference type="PANTHER" id="PTHR47755:SF1">
    <property type="entry name" value="CELL DIVISION PROTEIN FTSX"/>
    <property type="match status" value="1"/>
</dbReference>
<comment type="subcellular location">
    <subcellularLocation>
        <location evidence="1">Cell membrane</location>
        <topology evidence="1">Multi-pass membrane protein</topology>
    </subcellularLocation>
</comment>
<evidence type="ECO:0000313" key="13">
    <source>
        <dbReference type="EMBL" id="VAX28155.1"/>
    </source>
</evidence>
<proteinExistence type="inferred from homology"/>
<gene>
    <name evidence="13" type="ORF">MNBD_NITROSPIRAE01-2335</name>
</gene>
<evidence type="ECO:0000256" key="9">
    <source>
        <dbReference type="ARBA" id="ARBA00023306"/>
    </source>
</evidence>
<organism evidence="13">
    <name type="scientific">hydrothermal vent metagenome</name>
    <dbReference type="NCBI Taxonomy" id="652676"/>
    <lineage>
        <taxon>unclassified sequences</taxon>
        <taxon>metagenomes</taxon>
        <taxon>ecological metagenomes</taxon>
    </lineage>
</organism>
<evidence type="ECO:0000256" key="4">
    <source>
        <dbReference type="ARBA" id="ARBA00022475"/>
    </source>
</evidence>
<accession>A0A3B1D8S8</accession>
<dbReference type="GO" id="GO:0051301">
    <property type="term" value="P:cell division"/>
    <property type="evidence" value="ECO:0007669"/>
    <property type="project" value="UniProtKB-KW"/>
</dbReference>
<evidence type="ECO:0000256" key="7">
    <source>
        <dbReference type="ARBA" id="ARBA00022989"/>
    </source>
</evidence>
<dbReference type="InterPro" id="IPR040690">
    <property type="entry name" value="FtsX_ECD"/>
</dbReference>
<keyword evidence="4" id="KW-1003">Cell membrane</keyword>
<keyword evidence="7 10" id="KW-1133">Transmembrane helix</keyword>
<evidence type="ECO:0000256" key="5">
    <source>
        <dbReference type="ARBA" id="ARBA00022618"/>
    </source>
</evidence>
<evidence type="ECO:0000259" key="11">
    <source>
        <dbReference type="Pfam" id="PF02687"/>
    </source>
</evidence>
<dbReference type="PIRSF" id="PIRSF003097">
    <property type="entry name" value="FtsX"/>
    <property type="match status" value="1"/>
</dbReference>
<keyword evidence="9" id="KW-0131">Cell cycle</keyword>
<feature type="transmembrane region" description="Helical" evidence="10">
    <location>
        <begin position="168"/>
        <end position="190"/>
    </location>
</feature>
<dbReference type="Pfam" id="PF02687">
    <property type="entry name" value="FtsX"/>
    <property type="match status" value="1"/>
</dbReference>
<dbReference type="InterPro" id="IPR003838">
    <property type="entry name" value="ABC3_permease_C"/>
</dbReference>
<dbReference type="Gene3D" id="3.30.70.3040">
    <property type="match status" value="1"/>
</dbReference>
<dbReference type="PANTHER" id="PTHR47755">
    <property type="entry name" value="CELL DIVISION PROTEIN FTSX"/>
    <property type="match status" value="1"/>
</dbReference>
<evidence type="ECO:0000256" key="2">
    <source>
        <dbReference type="ARBA" id="ARBA00007379"/>
    </source>
</evidence>
<feature type="domain" description="ABC3 transporter permease C-terminal" evidence="11">
    <location>
        <begin position="176"/>
        <end position="295"/>
    </location>
</feature>
<feature type="transmembrane region" description="Helical" evidence="10">
    <location>
        <begin position="220"/>
        <end position="243"/>
    </location>
</feature>
<keyword evidence="5" id="KW-0132">Cell division</keyword>
<evidence type="ECO:0000256" key="1">
    <source>
        <dbReference type="ARBA" id="ARBA00004651"/>
    </source>
</evidence>
<dbReference type="Pfam" id="PF18075">
    <property type="entry name" value="FtsX_ECD"/>
    <property type="match status" value="1"/>
</dbReference>
<reference evidence="13" key="1">
    <citation type="submission" date="2018-06" db="EMBL/GenBank/DDBJ databases">
        <authorList>
            <person name="Zhirakovskaya E."/>
        </authorList>
    </citation>
    <scope>NUCLEOTIDE SEQUENCE</scope>
</reference>
<name>A0A3B1D8S8_9ZZZZ</name>
<sequence>MRQFYYHLKTALENIQLNQTMGFFSLISLGLTLMLFGVFLLFYENVQGFVQSMRESVQFSIYLEDGAKQSAIHKLKEGLNDDQRILSSTYISKKEALKIFNASFHDKGLIERLGENPLPASFEVIVKADYQEAKSLEEIIATFAGFSGVEEVQYGSEWLENLNTFLNLLRLVGVGIGGFLAVTVTTNIANTIRLHFYNRREEIEIMKLIGATHGFIKIPFFIEGLLMGAMSSVISILLLFFLFDVAKDYLEVFLASMGSLEGLQFLPIKFLLGMILAGSALGGIGSYISLSHLLRLRNPDYVTKTP</sequence>
<protein>
    <recommendedName>
        <fullName evidence="3">Cell division protein FtsX</fullName>
    </recommendedName>
</protein>
<feature type="transmembrane region" description="Helical" evidence="10">
    <location>
        <begin position="263"/>
        <end position="288"/>
    </location>
</feature>
<keyword evidence="6 10" id="KW-0812">Transmembrane</keyword>
<feature type="transmembrane region" description="Helical" evidence="10">
    <location>
        <begin position="21"/>
        <end position="43"/>
    </location>
</feature>
<comment type="similarity">
    <text evidence="2">Belongs to the ABC-4 integral membrane protein family. FtsX subfamily.</text>
</comment>
<dbReference type="AlphaFoldDB" id="A0A3B1D8S8"/>
<dbReference type="GO" id="GO:0005886">
    <property type="term" value="C:plasma membrane"/>
    <property type="evidence" value="ECO:0007669"/>
    <property type="project" value="UniProtKB-SubCell"/>
</dbReference>
<evidence type="ECO:0000259" key="12">
    <source>
        <dbReference type="Pfam" id="PF18075"/>
    </source>
</evidence>
<dbReference type="EMBL" id="UOGF01000035">
    <property type="protein sequence ID" value="VAX28155.1"/>
    <property type="molecule type" value="Genomic_DNA"/>
</dbReference>
<keyword evidence="8 10" id="KW-0472">Membrane</keyword>